<evidence type="ECO:0000313" key="1">
    <source>
        <dbReference type="EMBL" id="KRX21545.1"/>
    </source>
</evidence>
<name>A0A0V0S4D5_9BILA</name>
<sequence>MEQVNFFLPDNFVACFLPVKDRPTDEAVQTTVDVDRPNRWQSGHHKSDTFVFYRLLYKLLDLNGTGELALSNGELSLGSGLSLNCSMYGHLVQQPNLSETFAQGNRLDGVVEKHHNVGSVITDRSQVVSNSFAVGFSNRGL</sequence>
<dbReference type="AlphaFoldDB" id="A0A0V0S4D5"/>
<accession>A0A0V0S4D5</accession>
<dbReference type="EMBL" id="JYDL01000038">
    <property type="protein sequence ID" value="KRX21545.1"/>
    <property type="molecule type" value="Genomic_DNA"/>
</dbReference>
<reference evidence="1 2" key="1">
    <citation type="submission" date="2015-01" db="EMBL/GenBank/DDBJ databases">
        <title>Evolution of Trichinella species and genotypes.</title>
        <authorList>
            <person name="Korhonen P.K."/>
            <person name="Edoardo P."/>
            <person name="Giuseppe L.R."/>
            <person name="Gasser R.B."/>
        </authorList>
    </citation>
    <scope>NUCLEOTIDE SEQUENCE [LARGE SCALE GENOMIC DNA]</scope>
    <source>
        <strain evidence="1">ISS37</strain>
    </source>
</reference>
<dbReference type="OrthoDB" id="10309211at2759"/>
<evidence type="ECO:0000313" key="2">
    <source>
        <dbReference type="Proteomes" id="UP000054630"/>
    </source>
</evidence>
<gene>
    <name evidence="1" type="ORF">T07_3589</name>
</gene>
<protein>
    <submittedName>
        <fullName evidence="1">Uncharacterized protein</fullName>
    </submittedName>
</protein>
<comment type="caution">
    <text evidence="1">The sequence shown here is derived from an EMBL/GenBank/DDBJ whole genome shotgun (WGS) entry which is preliminary data.</text>
</comment>
<proteinExistence type="predicted"/>
<dbReference type="Proteomes" id="UP000054630">
    <property type="component" value="Unassembled WGS sequence"/>
</dbReference>
<keyword evidence="2" id="KW-1185">Reference proteome</keyword>
<organism evidence="1 2">
    <name type="scientific">Trichinella nelsoni</name>
    <dbReference type="NCBI Taxonomy" id="6336"/>
    <lineage>
        <taxon>Eukaryota</taxon>
        <taxon>Metazoa</taxon>
        <taxon>Ecdysozoa</taxon>
        <taxon>Nematoda</taxon>
        <taxon>Enoplea</taxon>
        <taxon>Dorylaimia</taxon>
        <taxon>Trichinellida</taxon>
        <taxon>Trichinellidae</taxon>
        <taxon>Trichinella</taxon>
    </lineage>
</organism>